<dbReference type="Pfam" id="PF00528">
    <property type="entry name" value="BPD_transp_1"/>
    <property type="match status" value="1"/>
</dbReference>
<keyword evidence="6" id="KW-0029">Amino-acid transport</keyword>
<feature type="transmembrane region" description="Helical" evidence="9">
    <location>
        <begin position="91"/>
        <end position="113"/>
    </location>
</feature>
<keyword evidence="5 9" id="KW-0812">Transmembrane</keyword>
<evidence type="ECO:0000256" key="6">
    <source>
        <dbReference type="ARBA" id="ARBA00022970"/>
    </source>
</evidence>
<name>A0A6A8SDC9_9FIRM</name>
<protein>
    <submittedName>
        <fullName evidence="10">ABC transporter permease subunit</fullName>
    </submittedName>
</protein>
<evidence type="ECO:0000256" key="8">
    <source>
        <dbReference type="ARBA" id="ARBA00023136"/>
    </source>
</evidence>
<feature type="transmembrane region" description="Helical" evidence="9">
    <location>
        <begin position="20"/>
        <end position="40"/>
    </location>
</feature>
<evidence type="ECO:0000256" key="2">
    <source>
        <dbReference type="ARBA" id="ARBA00010072"/>
    </source>
</evidence>
<keyword evidence="3 9" id="KW-0813">Transport</keyword>
<evidence type="ECO:0000256" key="5">
    <source>
        <dbReference type="ARBA" id="ARBA00022692"/>
    </source>
</evidence>
<accession>A0A6A8SDC9</accession>
<evidence type="ECO:0000256" key="7">
    <source>
        <dbReference type="ARBA" id="ARBA00022989"/>
    </source>
</evidence>
<dbReference type="GeneID" id="60059256"/>
<dbReference type="GO" id="GO:0043190">
    <property type="term" value="C:ATP-binding cassette (ABC) transporter complex"/>
    <property type="evidence" value="ECO:0007669"/>
    <property type="project" value="InterPro"/>
</dbReference>
<dbReference type="InterPro" id="IPR000515">
    <property type="entry name" value="MetI-like"/>
</dbReference>
<dbReference type="PANTHER" id="PTHR30614">
    <property type="entry name" value="MEMBRANE COMPONENT OF AMINO ACID ABC TRANSPORTER"/>
    <property type="match status" value="1"/>
</dbReference>
<dbReference type="NCBIfam" id="TIGR01726">
    <property type="entry name" value="HEQRo_perm_3TM"/>
    <property type="match status" value="1"/>
</dbReference>
<dbReference type="GO" id="GO:0006865">
    <property type="term" value="P:amino acid transport"/>
    <property type="evidence" value="ECO:0007669"/>
    <property type="project" value="UniProtKB-KW"/>
</dbReference>
<comment type="caution">
    <text evidence="10">The sequence shown here is derived from an EMBL/GenBank/DDBJ whole genome shotgun (WGS) entry which is preliminary data.</text>
</comment>
<dbReference type="SUPFAM" id="SSF161098">
    <property type="entry name" value="MetI-like"/>
    <property type="match status" value="1"/>
</dbReference>
<dbReference type="AlphaFoldDB" id="A0A6A8SDC9"/>
<sequence length="228" mass="24822">MSFEFLVDYYPMLLKGTGVTIALALITVFFGTLIGILVSLTKFNAKGMLGKVLSKLADAYVAFFRGTPLMIQLFILWFGVPQLLHTRYPSFGWISAEFLVGAIALAINSGAYVSEIFRAGIQAVDKGQFEAGRSLGLSEKQTLKHVILPQAVKNILPALGNEFVVIIKESAIVSVIGLRDLMYNSDMIQAATFNAFGVYVVAAVIYFILTASCSKLLSVLEGRLHQDA</sequence>
<dbReference type="FunFam" id="1.10.3720.10:FF:000033">
    <property type="entry name" value="Polar amino acid ABC transporter permease"/>
    <property type="match status" value="1"/>
</dbReference>
<evidence type="ECO:0000256" key="4">
    <source>
        <dbReference type="ARBA" id="ARBA00022475"/>
    </source>
</evidence>
<dbReference type="InterPro" id="IPR035906">
    <property type="entry name" value="MetI-like_sf"/>
</dbReference>
<comment type="subcellular location">
    <subcellularLocation>
        <location evidence="1 9">Cell membrane</location>
        <topology evidence="1 9">Multi-pass membrane protein</topology>
    </subcellularLocation>
</comment>
<dbReference type="GO" id="GO:0022857">
    <property type="term" value="F:transmembrane transporter activity"/>
    <property type="evidence" value="ECO:0007669"/>
    <property type="project" value="InterPro"/>
</dbReference>
<comment type="similarity">
    <text evidence="2">Belongs to the binding-protein-dependent transport system permease family. HisMQ subfamily.</text>
</comment>
<dbReference type="PROSITE" id="PS50928">
    <property type="entry name" value="ABC_TM1"/>
    <property type="match status" value="1"/>
</dbReference>
<feature type="transmembrane region" description="Helical" evidence="9">
    <location>
        <begin position="188"/>
        <end position="209"/>
    </location>
</feature>
<evidence type="ECO:0000313" key="10">
    <source>
        <dbReference type="EMBL" id="MTK22698.1"/>
    </source>
</evidence>
<dbReference type="Proteomes" id="UP000487649">
    <property type="component" value="Unassembled WGS sequence"/>
</dbReference>
<reference evidence="10 11" key="1">
    <citation type="journal article" date="2019" name="Nat. Med.">
        <title>A library of human gut bacterial isolates paired with longitudinal multiomics data enables mechanistic microbiome research.</title>
        <authorList>
            <person name="Poyet M."/>
            <person name="Groussin M."/>
            <person name="Gibbons S.M."/>
            <person name="Avila-Pacheco J."/>
            <person name="Jiang X."/>
            <person name="Kearney S.M."/>
            <person name="Perrotta A.R."/>
            <person name="Berdy B."/>
            <person name="Zhao S."/>
            <person name="Lieberman T.D."/>
            <person name="Swanson P.K."/>
            <person name="Smith M."/>
            <person name="Roesemann S."/>
            <person name="Alexander J.E."/>
            <person name="Rich S.A."/>
            <person name="Livny J."/>
            <person name="Vlamakis H."/>
            <person name="Clish C."/>
            <person name="Bullock K."/>
            <person name="Deik A."/>
            <person name="Scott J."/>
            <person name="Pierce K.A."/>
            <person name="Xavier R.J."/>
            <person name="Alm E.J."/>
        </authorList>
    </citation>
    <scope>NUCLEOTIDE SEQUENCE [LARGE SCALE GENOMIC DNA]</scope>
    <source>
        <strain evidence="10 11">BIOML-A198</strain>
    </source>
</reference>
<dbReference type="InterPro" id="IPR010065">
    <property type="entry name" value="AA_ABC_transptr_permease_3TM"/>
</dbReference>
<dbReference type="PANTHER" id="PTHR30614:SF20">
    <property type="entry name" value="GLUTAMINE TRANSPORT SYSTEM PERMEASE PROTEIN GLNP"/>
    <property type="match status" value="1"/>
</dbReference>
<organism evidence="10 11">
    <name type="scientific">Turicibacter sanguinis</name>
    <dbReference type="NCBI Taxonomy" id="154288"/>
    <lineage>
        <taxon>Bacteria</taxon>
        <taxon>Bacillati</taxon>
        <taxon>Bacillota</taxon>
        <taxon>Erysipelotrichia</taxon>
        <taxon>Erysipelotrichales</taxon>
        <taxon>Turicibacteraceae</taxon>
        <taxon>Turicibacter</taxon>
    </lineage>
</organism>
<dbReference type="CDD" id="cd06261">
    <property type="entry name" value="TM_PBP2"/>
    <property type="match status" value="1"/>
</dbReference>
<keyword evidence="7 9" id="KW-1133">Transmembrane helix</keyword>
<evidence type="ECO:0000256" key="9">
    <source>
        <dbReference type="RuleBase" id="RU363032"/>
    </source>
</evidence>
<dbReference type="RefSeq" id="WP_006783551.1">
    <property type="nucleotide sequence ID" value="NZ_CAJJOK010000006.1"/>
</dbReference>
<dbReference type="InterPro" id="IPR043429">
    <property type="entry name" value="ArtM/GltK/GlnP/TcyL/YhdX-like"/>
</dbReference>
<keyword evidence="4" id="KW-1003">Cell membrane</keyword>
<dbReference type="EMBL" id="WMQE01000050">
    <property type="protein sequence ID" value="MTK22698.1"/>
    <property type="molecule type" value="Genomic_DNA"/>
</dbReference>
<evidence type="ECO:0000256" key="3">
    <source>
        <dbReference type="ARBA" id="ARBA00022448"/>
    </source>
</evidence>
<evidence type="ECO:0000256" key="1">
    <source>
        <dbReference type="ARBA" id="ARBA00004651"/>
    </source>
</evidence>
<evidence type="ECO:0000313" key="11">
    <source>
        <dbReference type="Proteomes" id="UP000487649"/>
    </source>
</evidence>
<gene>
    <name evidence="10" type="ORF">GMA92_14970</name>
</gene>
<feature type="transmembrane region" description="Helical" evidence="9">
    <location>
        <begin position="60"/>
        <end position="79"/>
    </location>
</feature>
<dbReference type="Gene3D" id="1.10.3720.10">
    <property type="entry name" value="MetI-like"/>
    <property type="match status" value="1"/>
</dbReference>
<proteinExistence type="inferred from homology"/>
<keyword evidence="8 9" id="KW-0472">Membrane</keyword>